<evidence type="ECO:0000313" key="4">
    <source>
        <dbReference type="Proteomes" id="UP001446871"/>
    </source>
</evidence>
<feature type="region of interest" description="Disordered" evidence="1">
    <location>
        <begin position="116"/>
        <end position="176"/>
    </location>
</feature>
<feature type="transmembrane region" description="Helical" evidence="2">
    <location>
        <begin position="34"/>
        <end position="54"/>
    </location>
</feature>
<organism evidence="3 4">
    <name type="scientific">Apiospora saccharicola</name>
    <dbReference type="NCBI Taxonomy" id="335842"/>
    <lineage>
        <taxon>Eukaryota</taxon>
        <taxon>Fungi</taxon>
        <taxon>Dikarya</taxon>
        <taxon>Ascomycota</taxon>
        <taxon>Pezizomycotina</taxon>
        <taxon>Sordariomycetes</taxon>
        <taxon>Xylariomycetidae</taxon>
        <taxon>Amphisphaeriales</taxon>
        <taxon>Apiosporaceae</taxon>
        <taxon>Apiospora</taxon>
    </lineage>
</organism>
<keyword evidence="2" id="KW-0472">Membrane</keyword>
<protein>
    <submittedName>
        <fullName evidence="3">Uncharacterized protein</fullName>
    </submittedName>
</protein>
<sequence length="176" mass="20293">MQPGNNQQRQSDPLFEDRLARKERRRSCVFRHQSTLSFLFALAAFVQYLGSLIYMASCRCYPLPLAAYLAGNIVYVVLFVVYVAFWLWSRRHAAYMHRSPSPQRWWRVYNASDGPVERPEPSQPQPGSAGVRRDPEAVIEDNPDRLTVRHPEPTDLPREVPARKPLPTPVPKAKHD</sequence>
<keyword evidence="2" id="KW-0812">Transmembrane</keyword>
<keyword evidence="2" id="KW-1133">Transmembrane helix</keyword>
<evidence type="ECO:0000313" key="3">
    <source>
        <dbReference type="EMBL" id="KAK8057405.1"/>
    </source>
</evidence>
<evidence type="ECO:0000256" key="2">
    <source>
        <dbReference type="SAM" id="Phobius"/>
    </source>
</evidence>
<evidence type="ECO:0000256" key="1">
    <source>
        <dbReference type="SAM" id="MobiDB-lite"/>
    </source>
</evidence>
<comment type="caution">
    <text evidence="3">The sequence shown here is derived from an EMBL/GenBank/DDBJ whole genome shotgun (WGS) entry which is preliminary data.</text>
</comment>
<reference evidence="3 4" key="1">
    <citation type="submission" date="2023-01" db="EMBL/GenBank/DDBJ databases">
        <title>Analysis of 21 Apiospora genomes using comparative genomics revels a genus with tremendous synthesis potential of carbohydrate active enzymes and secondary metabolites.</title>
        <authorList>
            <person name="Sorensen T."/>
        </authorList>
    </citation>
    <scope>NUCLEOTIDE SEQUENCE [LARGE SCALE GENOMIC DNA]</scope>
    <source>
        <strain evidence="3 4">CBS 83171</strain>
    </source>
</reference>
<accession>A0ABR1UEU3</accession>
<proteinExistence type="predicted"/>
<name>A0ABR1UEU3_9PEZI</name>
<dbReference type="Proteomes" id="UP001446871">
    <property type="component" value="Unassembled WGS sequence"/>
</dbReference>
<feature type="compositionally biased region" description="Basic and acidic residues" evidence="1">
    <location>
        <begin position="131"/>
        <end position="162"/>
    </location>
</feature>
<keyword evidence="4" id="KW-1185">Reference proteome</keyword>
<dbReference type="EMBL" id="JAQQWM010000007">
    <property type="protein sequence ID" value="KAK8057405.1"/>
    <property type="molecule type" value="Genomic_DNA"/>
</dbReference>
<feature type="transmembrane region" description="Helical" evidence="2">
    <location>
        <begin position="66"/>
        <end position="88"/>
    </location>
</feature>
<gene>
    <name evidence="3" type="ORF">PG996_011342</name>
</gene>